<evidence type="ECO:0000313" key="1">
    <source>
        <dbReference type="EMBL" id="EAR51153.1"/>
    </source>
</evidence>
<accession>Q2CEV5</accession>
<keyword evidence="2" id="KW-1185">Reference proteome</keyword>
<dbReference type="Proteomes" id="UP000003635">
    <property type="component" value="Unassembled WGS sequence"/>
</dbReference>
<organism evidence="1 2">
    <name type="scientific">Oceanicola granulosus (strain ATCC BAA-861 / DSM 15982 / KCTC 12143 / HTCC2516)</name>
    <dbReference type="NCBI Taxonomy" id="314256"/>
    <lineage>
        <taxon>Bacteria</taxon>
        <taxon>Pseudomonadati</taxon>
        <taxon>Pseudomonadota</taxon>
        <taxon>Alphaproteobacteria</taxon>
        <taxon>Rhodobacterales</taxon>
        <taxon>Roseobacteraceae</taxon>
        <taxon>Oceanicola</taxon>
    </lineage>
</organism>
<protein>
    <submittedName>
        <fullName evidence="1">Uncharacterized protein</fullName>
    </submittedName>
</protein>
<dbReference type="EMBL" id="AAOT01000016">
    <property type="protein sequence ID" value="EAR51153.1"/>
    <property type="molecule type" value="Genomic_DNA"/>
</dbReference>
<proteinExistence type="predicted"/>
<name>Q2CEV5_OCEGH</name>
<dbReference type="RefSeq" id="WP_007256475.1">
    <property type="nucleotide sequence ID" value="NZ_CH724108.1"/>
</dbReference>
<evidence type="ECO:0000313" key="2">
    <source>
        <dbReference type="Proteomes" id="UP000003635"/>
    </source>
</evidence>
<reference evidence="1 2" key="1">
    <citation type="journal article" date="2010" name="J. Bacteriol.">
        <title>Genome sequences of Oceanicola granulosus HTCC2516(T) and Oceanicola batsensis HTCC2597(TDelta).</title>
        <authorList>
            <person name="Thrash J.C."/>
            <person name="Cho J.C."/>
            <person name="Vergin K.L."/>
            <person name="Giovannoni S.J."/>
        </authorList>
    </citation>
    <scope>NUCLEOTIDE SEQUENCE [LARGE SCALE GENOMIC DNA]</scope>
    <source>
        <strain evidence="2">ATCC BAA-861 / DSM 15982 / KCTC 12143 / HTCC2516</strain>
    </source>
</reference>
<sequence length="227" mass="25255">MDKVADRGLKPTFSSLALTFEPDGGEFNLQAVTVAEGDARIAITFADARPLAGTLRDHPARAMRRLLLRAEQPTGIWSFPDERVVLRELILSEPRLIVSRRSTGASLYVLRFQRFFGQLLGLFDPAASIANPLRVQLDELAFRTIESAMLPLFNIAEHLERGETGVLPEEALQELLQQLRTRIDNLHLHYLVLSQALAHGRPAASARLSQDLMDLVEPDAPEPETTT</sequence>
<dbReference type="HOGENOM" id="CLU_1218752_0_0_5"/>
<comment type="caution">
    <text evidence="1">The sequence shown here is derived from an EMBL/GenBank/DDBJ whole genome shotgun (WGS) entry which is preliminary data.</text>
</comment>
<gene>
    <name evidence="1" type="ORF">OG2516_14800</name>
</gene>
<dbReference type="AlphaFoldDB" id="Q2CEV5"/>
<dbReference type="OrthoDB" id="7860874at2"/>